<feature type="region of interest" description="Disordered" evidence="1">
    <location>
        <begin position="266"/>
        <end position="318"/>
    </location>
</feature>
<evidence type="ECO:0000313" key="4">
    <source>
        <dbReference type="Proteomes" id="UP000008866"/>
    </source>
</evidence>
<dbReference type="HOGENOM" id="CLU_021433_1_0_1"/>
<proteinExistence type="predicted"/>
<dbReference type="KEGG" id="abe:ARB_04338"/>
<evidence type="ECO:0000256" key="1">
    <source>
        <dbReference type="SAM" id="MobiDB-lite"/>
    </source>
</evidence>
<feature type="compositionally biased region" description="Acidic residues" evidence="1">
    <location>
        <begin position="296"/>
        <end position="318"/>
    </location>
</feature>
<dbReference type="GeneID" id="9524567"/>
<dbReference type="eggNOG" id="ENOG502S7B9">
    <property type="taxonomic scope" value="Eukaryota"/>
</dbReference>
<feature type="compositionally biased region" description="Basic and acidic residues" evidence="1">
    <location>
        <begin position="266"/>
        <end position="286"/>
    </location>
</feature>
<dbReference type="AlphaFoldDB" id="D4AJ89"/>
<reference evidence="4" key="1">
    <citation type="journal article" date="2011" name="Genome Biol.">
        <title>Comparative and functional genomics provide insights into the pathogenicity of dermatophytic fungi.</title>
        <authorList>
            <person name="Burmester A."/>
            <person name="Shelest E."/>
            <person name="Gloeckner G."/>
            <person name="Heddergott C."/>
            <person name="Schindler S."/>
            <person name="Staib P."/>
            <person name="Heidel A."/>
            <person name="Felder M."/>
            <person name="Petzold A."/>
            <person name="Szafranski K."/>
            <person name="Feuermann M."/>
            <person name="Pedruzzi I."/>
            <person name="Priebe S."/>
            <person name="Groth M."/>
            <person name="Winkler R."/>
            <person name="Li W."/>
            <person name="Kniemeyer O."/>
            <person name="Schroeckh V."/>
            <person name="Hertweck C."/>
            <person name="Hube B."/>
            <person name="White T.C."/>
            <person name="Platzer M."/>
            <person name="Guthke R."/>
            <person name="Heitman J."/>
            <person name="Woestemeyer J."/>
            <person name="Zipfel P.F."/>
            <person name="Monod M."/>
            <person name="Brakhage A.A."/>
        </authorList>
    </citation>
    <scope>NUCLEOTIDE SEQUENCE [LARGE SCALE GENOMIC DNA]</scope>
    <source>
        <strain evidence="4">ATCC MYA-4681 / CBS 112371</strain>
    </source>
</reference>
<dbReference type="OMA" id="LQREHWS"/>
<comment type="caution">
    <text evidence="3">The sequence shown here is derived from an EMBL/GenBank/DDBJ whole genome shotgun (WGS) entry which is preliminary data.</text>
</comment>
<dbReference type="Proteomes" id="UP000008866">
    <property type="component" value="Unassembled WGS sequence"/>
</dbReference>
<feature type="domain" description="DUF4211" evidence="2">
    <location>
        <begin position="334"/>
        <end position="469"/>
    </location>
</feature>
<dbReference type="STRING" id="663331.D4AJ89"/>
<dbReference type="RefSeq" id="XP_003017457.1">
    <property type="nucleotide sequence ID" value="XM_003017411.1"/>
</dbReference>
<dbReference type="Pfam" id="PF13926">
    <property type="entry name" value="DUF4211"/>
    <property type="match status" value="1"/>
</dbReference>
<feature type="region of interest" description="Disordered" evidence="1">
    <location>
        <begin position="1"/>
        <end position="119"/>
    </location>
</feature>
<evidence type="ECO:0000259" key="2">
    <source>
        <dbReference type="Pfam" id="PF13926"/>
    </source>
</evidence>
<sequence length="612" mass="69123">MGRTGRARPSRKRQTTLSFAPVSSLPPTGESSRVRSQNLRSEKSSPKGENAATTPPTIPEEQSIFVSSDEDPIRPPSSIKPKTRKRTNPGMNKSSSGESDEIVSPTKRRRTSVQVVIPQAPVARDQVKIKHYSESDSDIIHSPPLRQRRVALKARAKRGRGLDEKDPVPDGFVQKSGKLQQNEIDLEEDLEILRPSSKKTPLLRSICQGYAQVDFFSGSVPSANMLSAHLRLLAHSNDPLDVIESRTRGTPSISTAKAERQRQLELLKRRRAGDKSKMTERNEKGYNDNNPHSPDESEDNEDSEDTTSSEDSQMDVDSDVEPALPEDLDQYDADFVLEDDEGELGVPADEIEVPFEFTRHRYKRLKDHFRDVVEWMVHNKINPAFRRDDAVYEMAFRKVKDEVTGLAGSQFVSSVWNKGFIGSLKARPRIVVLPYPITEGHPCDACNRSKHPASYDIRFDGPPYIQETLESIVGDDSSEDQASDSMERENVDCEGNVIPNENTHFYLGRHCKSKASMAHTLIHWRYHLNEWVVGYLERIGILENGEILNREHWSQKKRTKYANEVVDAMVQAGEVDRLWRDFNLNLKTARASTVGYSPFPCFSAFLNTLTPV</sequence>
<keyword evidence="4" id="KW-1185">Reference proteome</keyword>
<dbReference type="GO" id="GO:0005634">
    <property type="term" value="C:nucleus"/>
    <property type="evidence" value="ECO:0007669"/>
    <property type="project" value="TreeGrafter"/>
</dbReference>
<name>D4AJ89_ARTBC</name>
<accession>D4AJ89</accession>
<dbReference type="PANTHER" id="PTHR14689:SF0">
    <property type="entry name" value="COILED-COIL DOMAIN-CONTAINING PROTEIN 82"/>
    <property type="match status" value="1"/>
</dbReference>
<protein>
    <recommendedName>
        <fullName evidence="2">DUF4211 domain-containing protein</fullName>
    </recommendedName>
</protein>
<dbReference type="InterPro" id="IPR025451">
    <property type="entry name" value="DUF4211"/>
</dbReference>
<evidence type="ECO:0000313" key="3">
    <source>
        <dbReference type="EMBL" id="EFE36812.1"/>
    </source>
</evidence>
<gene>
    <name evidence="3" type="ORF">ARB_04338</name>
</gene>
<organism evidence="3 4">
    <name type="scientific">Arthroderma benhamiae (strain ATCC MYA-4681 / CBS 112371)</name>
    <name type="common">Trichophyton mentagrophytes</name>
    <dbReference type="NCBI Taxonomy" id="663331"/>
    <lineage>
        <taxon>Eukaryota</taxon>
        <taxon>Fungi</taxon>
        <taxon>Dikarya</taxon>
        <taxon>Ascomycota</taxon>
        <taxon>Pezizomycotina</taxon>
        <taxon>Eurotiomycetes</taxon>
        <taxon>Eurotiomycetidae</taxon>
        <taxon>Onygenales</taxon>
        <taxon>Arthrodermataceae</taxon>
        <taxon>Trichophyton</taxon>
    </lineage>
</organism>
<dbReference type="EMBL" id="ABSU01000001">
    <property type="protein sequence ID" value="EFE36812.1"/>
    <property type="molecule type" value="Genomic_DNA"/>
</dbReference>
<dbReference type="PANTHER" id="PTHR14689">
    <property type="entry name" value="PHORBOL-ESTER_DAG-TYPE DOMAIN-CONTAINING PROTEIN"/>
    <property type="match status" value="1"/>
</dbReference>
<feature type="compositionally biased region" description="Polar residues" evidence="1">
    <location>
        <begin position="25"/>
        <end position="39"/>
    </location>
</feature>
<feature type="compositionally biased region" description="Basic residues" evidence="1">
    <location>
        <begin position="1"/>
        <end position="14"/>
    </location>
</feature>